<keyword evidence="5" id="KW-1185">Reference proteome</keyword>
<dbReference type="WBParaSite" id="jg13523">
    <property type="protein sequence ID" value="jg13523"/>
    <property type="gene ID" value="jg13523"/>
</dbReference>
<evidence type="ECO:0000256" key="2">
    <source>
        <dbReference type="ARBA" id="ARBA00009511"/>
    </source>
</evidence>
<accession>A0A915CX47</accession>
<dbReference type="GO" id="GO:0003785">
    <property type="term" value="F:actin monomer binding"/>
    <property type="evidence" value="ECO:0007669"/>
    <property type="project" value="InterPro"/>
</dbReference>
<dbReference type="GO" id="GO:0005829">
    <property type="term" value="C:cytosol"/>
    <property type="evidence" value="ECO:0007669"/>
    <property type="project" value="TreeGrafter"/>
</dbReference>
<comment type="subcellular location">
    <subcellularLocation>
        <location evidence="1">Cytoplasm</location>
        <location evidence="1">Cytoskeleton</location>
    </subcellularLocation>
</comment>
<dbReference type="PANTHER" id="PTHR20940">
    <property type="entry name" value="TETRA THYMOSIN"/>
    <property type="match status" value="1"/>
</dbReference>
<comment type="similarity">
    <text evidence="2">Belongs to the thymosin beta family.</text>
</comment>
<evidence type="ECO:0000256" key="1">
    <source>
        <dbReference type="ARBA" id="ARBA00004245"/>
    </source>
</evidence>
<keyword evidence="4" id="KW-0206">Cytoskeleton</keyword>
<sequence>MFLKNGKGQMNHSIAELVIRHKKESVDFKNQLPNVFHPRIEITYSGGAAQLPADLKSEVDSPKNLKHVETHEKNVLPTKEDLEVEKKHEEFKAGIEQFEQKTLRQVSTEEKQSDCGRQLRCVPKISSSSNQFALFVYAYF</sequence>
<evidence type="ECO:0000313" key="5">
    <source>
        <dbReference type="Proteomes" id="UP000887574"/>
    </source>
</evidence>
<proteinExistence type="inferred from homology"/>
<dbReference type="GO" id="GO:0005856">
    <property type="term" value="C:cytoskeleton"/>
    <property type="evidence" value="ECO:0007669"/>
    <property type="project" value="UniProtKB-SubCell"/>
</dbReference>
<reference evidence="6" key="1">
    <citation type="submission" date="2022-11" db="UniProtKB">
        <authorList>
            <consortium name="WormBaseParasite"/>
        </authorList>
    </citation>
    <scope>IDENTIFICATION</scope>
</reference>
<dbReference type="Pfam" id="PF01290">
    <property type="entry name" value="Thymosin"/>
    <property type="match status" value="1"/>
</dbReference>
<dbReference type="AlphaFoldDB" id="A0A915CX47"/>
<dbReference type="PANTHER" id="PTHR20940:SF1">
    <property type="entry name" value="CIBOULOT, ISOFORM A"/>
    <property type="match status" value="1"/>
</dbReference>
<protein>
    <submittedName>
        <fullName evidence="6">Uncharacterized protein</fullName>
    </submittedName>
</protein>
<dbReference type="InterPro" id="IPR001152">
    <property type="entry name" value="Beta-thymosin"/>
</dbReference>
<organism evidence="5 6">
    <name type="scientific">Ditylenchus dipsaci</name>
    <dbReference type="NCBI Taxonomy" id="166011"/>
    <lineage>
        <taxon>Eukaryota</taxon>
        <taxon>Metazoa</taxon>
        <taxon>Ecdysozoa</taxon>
        <taxon>Nematoda</taxon>
        <taxon>Chromadorea</taxon>
        <taxon>Rhabditida</taxon>
        <taxon>Tylenchina</taxon>
        <taxon>Tylenchomorpha</taxon>
        <taxon>Sphaerularioidea</taxon>
        <taxon>Anguinidae</taxon>
        <taxon>Anguininae</taxon>
        <taxon>Ditylenchus</taxon>
    </lineage>
</organism>
<dbReference type="InterPro" id="IPR038386">
    <property type="entry name" value="Beta-thymosin_sf"/>
</dbReference>
<dbReference type="Gene3D" id="1.20.5.520">
    <property type="entry name" value="Single helix bin"/>
    <property type="match status" value="1"/>
</dbReference>
<keyword evidence="3" id="KW-0963">Cytoplasm</keyword>
<evidence type="ECO:0000256" key="3">
    <source>
        <dbReference type="ARBA" id="ARBA00022490"/>
    </source>
</evidence>
<name>A0A915CX47_9BILA</name>
<dbReference type="GO" id="GO:0007015">
    <property type="term" value="P:actin filament organization"/>
    <property type="evidence" value="ECO:0007669"/>
    <property type="project" value="InterPro"/>
</dbReference>
<evidence type="ECO:0000256" key="4">
    <source>
        <dbReference type="ARBA" id="ARBA00023212"/>
    </source>
</evidence>
<evidence type="ECO:0000313" key="6">
    <source>
        <dbReference type="WBParaSite" id="jg13523"/>
    </source>
</evidence>
<dbReference type="Proteomes" id="UP000887574">
    <property type="component" value="Unplaced"/>
</dbReference>